<feature type="transmembrane region" description="Helical" evidence="1">
    <location>
        <begin position="20"/>
        <end position="42"/>
    </location>
</feature>
<evidence type="ECO:0000313" key="2">
    <source>
        <dbReference type="EMBL" id="PLN75786.1"/>
    </source>
</evidence>
<reference evidence="3" key="1">
    <citation type="submission" date="2017-12" db="EMBL/GenBank/DDBJ databases">
        <authorList>
            <consortium name="DOE Joint Genome Institute"/>
            <person name="Mondo S.J."/>
            <person name="Kjaerbolling I."/>
            <person name="Vesth T.C."/>
            <person name="Frisvad J.C."/>
            <person name="Nybo J.L."/>
            <person name="Theobald S."/>
            <person name="Kuo A."/>
            <person name="Bowyer P."/>
            <person name="Matsuda Y."/>
            <person name="Lyhne E.K."/>
            <person name="Kogle M.E."/>
            <person name="Clum A."/>
            <person name="Lipzen A."/>
            <person name="Salamov A."/>
            <person name="Ngan C.Y."/>
            <person name="Daum C."/>
            <person name="Chiniquy J."/>
            <person name="Barry K."/>
            <person name="LaButti K."/>
            <person name="Haridas S."/>
            <person name="Simmons B.A."/>
            <person name="Magnuson J.K."/>
            <person name="Mortensen U.H."/>
            <person name="Larsen T.O."/>
            <person name="Grigoriev I.V."/>
            <person name="Baker S.E."/>
            <person name="Andersen M.R."/>
            <person name="Nordberg H.P."/>
            <person name="Cantor M.N."/>
            <person name="Hua S.X."/>
        </authorList>
    </citation>
    <scope>NUCLEOTIDE SEQUENCE [LARGE SCALE GENOMIC DNA]</scope>
    <source>
        <strain evidence="3">IBT 19404</strain>
    </source>
</reference>
<protein>
    <submittedName>
        <fullName evidence="2">Uncharacterized protein</fullName>
    </submittedName>
</protein>
<keyword evidence="1" id="KW-1133">Transmembrane helix</keyword>
<keyword evidence="1" id="KW-0472">Membrane</keyword>
<gene>
    <name evidence="2" type="ORF">BDW42DRAFT_180123</name>
</gene>
<accession>A0A2J5HFU6</accession>
<evidence type="ECO:0000256" key="1">
    <source>
        <dbReference type="SAM" id="Phobius"/>
    </source>
</evidence>
<name>A0A2J5HFU6_9EURO</name>
<keyword evidence="1" id="KW-0812">Transmembrane</keyword>
<keyword evidence="3" id="KW-1185">Reference proteome</keyword>
<dbReference type="Proteomes" id="UP000235023">
    <property type="component" value="Unassembled WGS sequence"/>
</dbReference>
<dbReference type="AlphaFoldDB" id="A0A2J5HFU6"/>
<dbReference type="EMBL" id="KZ559637">
    <property type="protein sequence ID" value="PLN75786.1"/>
    <property type="molecule type" value="Genomic_DNA"/>
</dbReference>
<evidence type="ECO:0000313" key="3">
    <source>
        <dbReference type="Proteomes" id="UP000235023"/>
    </source>
</evidence>
<organism evidence="2 3">
    <name type="scientific">Aspergillus taichungensis</name>
    <dbReference type="NCBI Taxonomy" id="482145"/>
    <lineage>
        <taxon>Eukaryota</taxon>
        <taxon>Fungi</taxon>
        <taxon>Dikarya</taxon>
        <taxon>Ascomycota</taxon>
        <taxon>Pezizomycotina</taxon>
        <taxon>Eurotiomycetes</taxon>
        <taxon>Eurotiomycetidae</taxon>
        <taxon>Eurotiales</taxon>
        <taxon>Aspergillaceae</taxon>
        <taxon>Aspergillus</taxon>
        <taxon>Aspergillus subgen. Circumdati</taxon>
    </lineage>
</organism>
<sequence length="72" mass="8180">MIHHHRLSTVVNSSLSLLSFLHYSFFFRVSIAVWVLLCHCILTELSRMSQVSQVSQVNQGSARPLLGWPVVD</sequence>
<proteinExistence type="predicted"/>